<dbReference type="Gene3D" id="3.40.50.150">
    <property type="entry name" value="Vaccinia Virus protein VP39"/>
    <property type="match status" value="1"/>
</dbReference>
<organism evidence="1 2">
    <name type="scientific">Hoeflea algicola</name>
    <dbReference type="NCBI Taxonomy" id="2983763"/>
    <lineage>
        <taxon>Bacteria</taxon>
        <taxon>Pseudomonadati</taxon>
        <taxon>Pseudomonadota</taxon>
        <taxon>Alphaproteobacteria</taxon>
        <taxon>Hyphomicrobiales</taxon>
        <taxon>Rhizobiaceae</taxon>
        <taxon>Hoeflea</taxon>
    </lineage>
</organism>
<dbReference type="SUPFAM" id="SSF53335">
    <property type="entry name" value="S-adenosyl-L-methionine-dependent methyltransferases"/>
    <property type="match status" value="1"/>
</dbReference>
<gene>
    <name evidence="1" type="ORF">OEG84_16280</name>
</gene>
<dbReference type="GO" id="GO:0032259">
    <property type="term" value="P:methylation"/>
    <property type="evidence" value="ECO:0007669"/>
    <property type="project" value="UniProtKB-KW"/>
</dbReference>
<keyword evidence="2" id="KW-1185">Reference proteome</keyword>
<name>A0ABT3ZBS3_9HYPH</name>
<evidence type="ECO:0000313" key="1">
    <source>
        <dbReference type="EMBL" id="MCY0149222.1"/>
    </source>
</evidence>
<dbReference type="Pfam" id="PF13489">
    <property type="entry name" value="Methyltransf_23"/>
    <property type="match status" value="1"/>
</dbReference>
<protein>
    <submittedName>
        <fullName evidence="1">Class I SAM-dependent methyltransferase</fullName>
    </submittedName>
</protein>
<reference evidence="1" key="1">
    <citation type="submission" date="2022-10" db="EMBL/GenBank/DDBJ databases">
        <title>Hoeflea sp. G2-23, isolated from marine algae.</title>
        <authorList>
            <person name="Kristyanto S."/>
            <person name="Kim J.M."/>
            <person name="Jeon C.O."/>
        </authorList>
    </citation>
    <scope>NUCLEOTIDE SEQUENCE</scope>
    <source>
        <strain evidence="1">G2-23</strain>
    </source>
</reference>
<comment type="caution">
    <text evidence="1">The sequence shown here is derived from an EMBL/GenBank/DDBJ whole genome shotgun (WGS) entry which is preliminary data.</text>
</comment>
<dbReference type="PANTHER" id="PTHR43861">
    <property type="entry name" value="TRANS-ACONITATE 2-METHYLTRANSFERASE-RELATED"/>
    <property type="match status" value="1"/>
</dbReference>
<dbReference type="RefSeq" id="WP_267654723.1">
    <property type="nucleotide sequence ID" value="NZ_JAOVZR010000001.1"/>
</dbReference>
<dbReference type="Proteomes" id="UP001073227">
    <property type="component" value="Unassembled WGS sequence"/>
</dbReference>
<keyword evidence="1" id="KW-0489">Methyltransferase</keyword>
<evidence type="ECO:0000313" key="2">
    <source>
        <dbReference type="Proteomes" id="UP001073227"/>
    </source>
</evidence>
<sequence>MHYSLLSFFLPFTRYPYEGHPVACPGCGHDKSHQVAGIDRRLKRLSTAACDHCGLLYTNPMPTDAELATYYADFYRFDYQAADTAPKEKHLKKRHVEAANRVRQLEGLMPEKARTLDFGCGSGEFVTAMLALGHDAHGFEPGDTYGSHAQSLHGDRISIKGWQDVSYQDRFDLVTCFHVVEHLSNPVAALEQMAQWSAPNGLVYIEVPDLGKAHPNKGFGALHFAHLLGFNHHNLIVAAARAGLVPERIVAPTGIIFRHATADAELAESEAAKGLALTRRLYGDGKMVSNYFRYQFGKLTGANKRPG</sequence>
<dbReference type="GO" id="GO:0008168">
    <property type="term" value="F:methyltransferase activity"/>
    <property type="evidence" value="ECO:0007669"/>
    <property type="project" value="UniProtKB-KW"/>
</dbReference>
<keyword evidence="1" id="KW-0808">Transferase</keyword>
<proteinExistence type="predicted"/>
<dbReference type="EMBL" id="JAOVZR010000001">
    <property type="protein sequence ID" value="MCY0149222.1"/>
    <property type="molecule type" value="Genomic_DNA"/>
</dbReference>
<dbReference type="InterPro" id="IPR029063">
    <property type="entry name" value="SAM-dependent_MTases_sf"/>
</dbReference>
<accession>A0ABT3ZBS3</accession>